<proteinExistence type="predicted"/>
<evidence type="ECO:0000313" key="2">
    <source>
        <dbReference type="Proteomes" id="UP000828941"/>
    </source>
</evidence>
<accession>A0ACB9KIW6</accession>
<reference evidence="1 2" key="1">
    <citation type="journal article" date="2022" name="DNA Res.">
        <title>Chromosomal-level genome assembly of the orchid tree Bauhinia variegata (Leguminosae; Cercidoideae) supports the allotetraploid origin hypothesis of Bauhinia.</title>
        <authorList>
            <person name="Zhong Y."/>
            <person name="Chen Y."/>
            <person name="Zheng D."/>
            <person name="Pang J."/>
            <person name="Liu Y."/>
            <person name="Luo S."/>
            <person name="Meng S."/>
            <person name="Qian L."/>
            <person name="Wei D."/>
            <person name="Dai S."/>
            <person name="Zhou R."/>
        </authorList>
    </citation>
    <scope>NUCLEOTIDE SEQUENCE [LARGE SCALE GENOMIC DNA]</scope>
    <source>
        <strain evidence="1">BV-YZ2020</strain>
    </source>
</reference>
<protein>
    <submittedName>
        <fullName evidence="1">Uncharacterized protein</fullName>
    </submittedName>
</protein>
<dbReference type="EMBL" id="CM039439">
    <property type="protein sequence ID" value="KAI4297149.1"/>
    <property type="molecule type" value="Genomic_DNA"/>
</dbReference>
<dbReference type="Proteomes" id="UP000828941">
    <property type="component" value="Chromosome 14"/>
</dbReference>
<keyword evidence="2" id="KW-1185">Reference proteome</keyword>
<gene>
    <name evidence="1" type="ORF">L6164_037052</name>
</gene>
<name>A0ACB9KIW6_BAUVA</name>
<comment type="caution">
    <text evidence="1">The sequence shown here is derived from an EMBL/GenBank/DDBJ whole genome shotgun (WGS) entry which is preliminary data.</text>
</comment>
<sequence length="540" mass="61040">MAKSHPVGFLSFLSIVLVLALQFHVSVSLESPTTQSVYLPFLQCLINQTNSADEVSNIVYAQTNASYTSVLRAYIRNARFNRTSTPKPLIIITPLQESHVQATVICAKSIGIQIKIRSGGHDYEGISYISDEPFIILDMFNLRKITVDIEDETAFIQAGATLGEVYYRIWEKSKVHGFPAGVGHTVGVGGHVGAAGYGSMLRKYGLTIDHILDIQIVDVNGRLLNRESMGDDLFWALRGGDRGSFGVIISYTVQLVPVPEKVTVFRVQRFLADNATDLVVQWQQVAPHIDDRLFMRLLMQPATNKGQLTVRVSVVTLFLGGADELVSLLDKEFPLLRLTKENCTETSWIQSVLWWDNFPIGTSPEELLDRELDSANFLRRKSDYVQNPISRDELEWIWKKLIELGKPGLVFNPYGGRMNKIPADATAFPHRAGNLFKIQYSVTWDDPSAEADKNYTTRIRRLHSYMTPFVSKNPRSAFLNYRDLDIGTNDFGKDSYEQGEVYGLKYFNDNFYRLVKIKTAVDPENFFRNEQSIPTLPKSK</sequence>
<organism evidence="1 2">
    <name type="scientific">Bauhinia variegata</name>
    <name type="common">Purple orchid tree</name>
    <name type="synonym">Phanera variegata</name>
    <dbReference type="NCBI Taxonomy" id="167791"/>
    <lineage>
        <taxon>Eukaryota</taxon>
        <taxon>Viridiplantae</taxon>
        <taxon>Streptophyta</taxon>
        <taxon>Embryophyta</taxon>
        <taxon>Tracheophyta</taxon>
        <taxon>Spermatophyta</taxon>
        <taxon>Magnoliopsida</taxon>
        <taxon>eudicotyledons</taxon>
        <taxon>Gunneridae</taxon>
        <taxon>Pentapetalae</taxon>
        <taxon>rosids</taxon>
        <taxon>fabids</taxon>
        <taxon>Fabales</taxon>
        <taxon>Fabaceae</taxon>
        <taxon>Cercidoideae</taxon>
        <taxon>Cercideae</taxon>
        <taxon>Bauhiniinae</taxon>
        <taxon>Bauhinia</taxon>
    </lineage>
</organism>
<evidence type="ECO:0000313" key="1">
    <source>
        <dbReference type="EMBL" id="KAI4297149.1"/>
    </source>
</evidence>